<comment type="pathway">
    <text evidence="1">Lipid metabolism; fatty acid biosynthesis.</text>
</comment>
<dbReference type="SUPFAM" id="SSF51735">
    <property type="entry name" value="NAD(P)-binding Rossmann-fold domains"/>
    <property type="match status" value="1"/>
</dbReference>
<dbReference type="CDD" id="cd05372">
    <property type="entry name" value="ENR_SDR"/>
    <property type="match status" value="1"/>
</dbReference>
<proteinExistence type="inferred from homology"/>
<evidence type="ECO:0000256" key="3">
    <source>
        <dbReference type="ARBA" id="ARBA00022516"/>
    </source>
</evidence>
<sequence length="314" mass="33505">MKRDTTGTGWFDTVGRAAGAERRARMTQTDFAKPGPLLAGKRGLVMGVANDRSIAWGIARVLAGQGADLAFTYQGEAFGRRAIPLAESVGSKIIVPCDVSDLDSVDKVFEEIKKTWGSLDFIVHALAFSDRRELHGRYADTTRDNFVNTMVISCFSFTEIAKRAAELMPNGGSLLTLTYGGATRWVPSYNVMGVAKAALEASVRYLAADLGPQGIRVNAVSAGPMRTLAGSGISDARVIFNYQRDHSPLRRTPTLDEVGGSALYLLSDMGGAVTGEVHFVDCGYSTVAMPTLEALKEQEADADAAGRSPSEAAE</sequence>
<keyword evidence="6 10" id="KW-0520">NAD</keyword>
<gene>
    <name evidence="13" type="primary">fabI</name>
    <name evidence="13" type="ORF">YBN1229_v1_2242</name>
</gene>
<keyword evidence="4" id="KW-0276">Fatty acid metabolism</keyword>
<dbReference type="InterPro" id="IPR036291">
    <property type="entry name" value="NAD(P)-bd_dom_sf"/>
</dbReference>
<evidence type="ECO:0000256" key="4">
    <source>
        <dbReference type="ARBA" id="ARBA00022832"/>
    </source>
</evidence>
<dbReference type="Pfam" id="PF13561">
    <property type="entry name" value="adh_short_C2"/>
    <property type="match status" value="1"/>
</dbReference>
<dbReference type="EMBL" id="LN829119">
    <property type="protein sequence ID" value="CPR19609.1"/>
    <property type="molecule type" value="Genomic_DNA"/>
</dbReference>
<feature type="binding site" evidence="12">
    <location>
        <position position="74"/>
    </location>
    <ligand>
        <name>NAD(+)</name>
        <dbReference type="ChEBI" id="CHEBI:57540"/>
    </ligand>
</feature>
<dbReference type="KEGG" id="fil:BN1229_v1_2243"/>
<dbReference type="GO" id="GO:0004318">
    <property type="term" value="F:enoyl-[acyl-carrier-protein] reductase (NADH) activity"/>
    <property type="evidence" value="ECO:0007669"/>
    <property type="project" value="UniProtKB-EC"/>
</dbReference>
<dbReference type="AlphaFoldDB" id="A0A0D6JFL6"/>
<dbReference type="InterPro" id="IPR002347">
    <property type="entry name" value="SDR_fam"/>
</dbReference>
<feature type="binding site" evidence="12">
    <location>
        <begin position="53"/>
        <end position="54"/>
    </location>
    <ligand>
        <name>NAD(+)</name>
        <dbReference type="ChEBI" id="CHEBI:57540"/>
    </ligand>
</feature>
<evidence type="ECO:0000313" key="13">
    <source>
        <dbReference type="EMBL" id="CPR19609.1"/>
    </source>
</evidence>
<feature type="active site" description="Proton acceptor" evidence="11">
    <location>
        <position position="179"/>
    </location>
</feature>
<dbReference type="InterPro" id="IPR014358">
    <property type="entry name" value="Enoyl-ACP_Rdtase_NADH"/>
</dbReference>
<organism evidence="13 14">
    <name type="scientific">Candidatus Filomicrobium marinum</name>
    <dbReference type="NCBI Taxonomy" id="1608628"/>
    <lineage>
        <taxon>Bacteria</taxon>
        <taxon>Pseudomonadati</taxon>
        <taxon>Pseudomonadota</taxon>
        <taxon>Alphaproteobacteria</taxon>
        <taxon>Hyphomicrobiales</taxon>
        <taxon>Hyphomicrobiaceae</taxon>
        <taxon>Filomicrobium</taxon>
    </lineage>
</organism>
<evidence type="ECO:0000256" key="11">
    <source>
        <dbReference type="PIRSR" id="PIRSR000094-1"/>
    </source>
</evidence>
<feature type="active site" description="Proton acceptor" evidence="11">
    <location>
        <position position="189"/>
    </location>
</feature>
<evidence type="ECO:0000256" key="2">
    <source>
        <dbReference type="ARBA" id="ARBA00009233"/>
    </source>
</evidence>
<comment type="similarity">
    <text evidence="2 10">Belongs to the short-chain dehydrogenases/reductases (SDR) family. FabI subfamily.</text>
</comment>
<dbReference type="KEGG" id="fiy:BN1229_v1_2242"/>
<dbReference type="FunFam" id="3.40.50.720:FF:000054">
    <property type="entry name" value="Enoyl-[acyl-carrier-protein] reductase [NADH]"/>
    <property type="match status" value="1"/>
</dbReference>
<dbReference type="Proteomes" id="UP000033187">
    <property type="component" value="Chromosome 1"/>
</dbReference>
<evidence type="ECO:0000256" key="8">
    <source>
        <dbReference type="ARBA" id="ARBA00023160"/>
    </source>
</evidence>
<keyword evidence="5 10" id="KW-0560">Oxidoreductase</keyword>
<protein>
    <recommendedName>
        <fullName evidence="10">Enoyl-[acyl-carrier-protein] reductase [NADH]</fullName>
        <ecNumber evidence="10">1.3.1.9</ecNumber>
    </recommendedName>
</protein>
<evidence type="ECO:0000256" key="5">
    <source>
        <dbReference type="ARBA" id="ARBA00023002"/>
    </source>
</evidence>
<keyword evidence="14" id="KW-1185">Reference proteome</keyword>
<evidence type="ECO:0000313" key="14">
    <source>
        <dbReference type="Proteomes" id="UP000033187"/>
    </source>
</evidence>
<accession>A0A0D6JFL6</accession>
<evidence type="ECO:0000256" key="7">
    <source>
        <dbReference type="ARBA" id="ARBA00023098"/>
    </source>
</evidence>
<dbReference type="Gene3D" id="3.40.50.720">
    <property type="entry name" value="NAD(P)-binding Rossmann-like Domain"/>
    <property type="match status" value="1"/>
</dbReference>
<dbReference type="PRINTS" id="PR00081">
    <property type="entry name" value="GDHRDH"/>
</dbReference>
<keyword evidence="3 10" id="KW-0444">Lipid biosynthesis</keyword>
<feature type="binding site" evidence="12">
    <location>
        <position position="47"/>
    </location>
    <ligand>
        <name>NAD(+)</name>
        <dbReference type="ChEBI" id="CHEBI:57540"/>
    </ligand>
</feature>
<reference evidence="14" key="1">
    <citation type="submission" date="2015-02" db="EMBL/GenBank/DDBJ databases">
        <authorList>
            <person name="Chooi Y.-H."/>
        </authorList>
    </citation>
    <scope>NUCLEOTIDE SEQUENCE [LARGE SCALE GENOMIC DNA]</scope>
    <source>
        <strain evidence="14">strain Y</strain>
    </source>
</reference>
<evidence type="ECO:0000256" key="9">
    <source>
        <dbReference type="ARBA" id="ARBA00048572"/>
    </source>
</evidence>
<evidence type="ECO:0000256" key="10">
    <source>
        <dbReference type="PIRNR" id="PIRNR000094"/>
    </source>
</evidence>
<dbReference type="EC" id="1.3.1.9" evidence="10"/>
<feature type="binding site" evidence="12">
    <location>
        <begin position="98"/>
        <end position="99"/>
    </location>
    <ligand>
        <name>NAD(+)</name>
        <dbReference type="ChEBI" id="CHEBI:57540"/>
    </ligand>
</feature>
<feature type="binding site" evidence="12">
    <location>
        <position position="196"/>
    </location>
    <ligand>
        <name>NAD(+)</name>
        <dbReference type="ChEBI" id="CHEBI:57540"/>
    </ligand>
</feature>
<evidence type="ECO:0000256" key="12">
    <source>
        <dbReference type="PIRSR" id="PIRSR000094-3"/>
    </source>
</evidence>
<dbReference type="PANTHER" id="PTHR43159">
    <property type="entry name" value="ENOYL-[ACYL-CARRIER-PROTEIN] REDUCTASE"/>
    <property type="match status" value="1"/>
</dbReference>
<keyword evidence="7" id="KW-0443">Lipid metabolism</keyword>
<evidence type="ECO:0000256" key="1">
    <source>
        <dbReference type="ARBA" id="ARBA00005194"/>
    </source>
</evidence>
<feature type="binding site" evidence="12">
    <location>
        <position position="126"/>
    </location>
    <ligand>
        <name>NAD(+)</name>
        <dbReference type="ChEBI" id="CHEBI:57540"/>
    </ligand>
</feature>
<comment type="catalytic activity">
    <reaction evidence="9 10">
        <text>a 2,3-saturated acyl-[ACP] + NAD(+) = a (2E)-enoyl-[ACP] + NADH + H(+)</text>
        <dbReference type="Rhea" id="RHEA:10240"/>
        <dbReference type="Rhea" id="RHEA-COMP:9925"/>
        <dbReference type="Rhea" id="RHEA-COMP:9926"/>
        <dbReference type="ChEBI" id="CHEBI:15378"/>
        <dbReference type="ChEBI" id="CHEBI:57540"/>
        <dbReference type="ChEBI" id="CHEBI:57945"/>
        <dbReference type="ChEBI" id="CHEBI:78784"/>
        <dbReference type="ChEBI" id="CHEBI:78785"/>
        <dbReference type="EC" id="1.3.1.9"/>
    </reaction>
</comment>
<dbReference type="PANTHER" id="PTHR43159:SF2">
    <property type="entry name" value="ENOYL-[ACYL-CARRIER-PROTEIN] REDUCTASE [NADH], CHLOROPLASTIC"/>
    <property type="match status" value="1"/>
</dbReference>
<dbReference type="GO" id="GO:0006633">
    <property type="term" value="P:fatty acid biosynthetic process"/>
    <property type="evidence" value="ECO:0007669"/>
    <property type="project" value="UniProtKB-UniPathway"/>
</dbReference>
<dbReference type="NCBIfam" id="NF005078">
    <property type="entry name" value="PRK06505.1"/>
    <property type="match status" value="1"/>
</dbReference>
<name>A0A0D6JFL6_9HYPH</name>
<dbReference type="PIRSF" id="PIRSF000094">
    <property type="entry name" value="Enoyl-ACP_rdct"/>
    <property type="match status" value="1"/>
</dbReference>
<dbReference type="Gene3D" id="1.10.8.400">
    <property type="entry name" value="Enoyl acyl carrier protein reductase"/>
    <property type="match status" value="1"/>
</dbReference>
<keyword evidence="8 10" id="KW-0275">Fatty acid biosynthesis</keyword>
<dbReference type="UniPathway" id="UPA00094"/>
<evidence type="ECO:0000256" key="6">
    <source>
        <dbReference type="ARBA" id="ARBA00023027"/>
    </source>
</evidence>